<comment type="catalytic activity">
    <reaction evidence="5">
        <text>L-histidinol + 2 NAD(+) + H2O = L-histidine + 2 NADH + 3 H(+)</text>
        <dbReference type="Rhea" id="RHEA:20641"/>
        <dbReference type="ChEBI" id="CHEBI:15377"/>
        <dbReference type="ChEBI" id="CHEBI:15378"/>
        <dbReference type="ChEBI" id="CHEBI:57540"/>
        <dbReference type="ChEBI" id="CHEBI:57595"/>
        <dbReference type="ChEBI" id="CHEBI:57699"/>
        <dbReference type="ChEBI" id="CHEBI:57945"/>
        <dbReference type="EC" id="1.1.1.23"/>
    </reaction>
</comment>
<feature type="binding site" evidence="5 9">
    <location>
        <position position="270"/>
    </location>
    <ligand>
        <name>substrate</name>
    </ligand>
</feature>
<feature type="binding site" evidence="5 9">
    <location>
        <position position="423"/>
    </location>
    <ligand>
        <name>substrate</name>
    </ligand>
</feature>
<evidence type="ECO:0000256" key="9">
    <source>
        <dbReference type="PIRSR" id="PIRSR000099-3"/>
    </source>
</evidence>
<feature type="binding site" evidence="5 8">
    <location>
        <position position="199"/>
    </location>
    <ligand>
        <name>NAD(+)</name>
        <dbReference type="ChEBI" id="CHEBI:57540"/>
    </ligand>
</feature>
<name>A0A973A7X6_9GAMM</name>
<keyword evidence="5 8" id="KW-0520">NAD</keyword>
<protein>
    <recommendedName>
        <fullName evidence="5">Histidinol dehydrogenase</fullName>
        <shortName evidence="5">HDH</shortName>
        <ecNumber evidence="5">1.1.1.23</ecNumber>
    </recommendedName>
</protein>
<feature type="binding site" evidence="5 10">
    <location>
        <position position="428"/>
    </location>
    <ligand>
        <name>Zn(2+)</name>
        <dbReference type="ChEBI" id="CHEBI:29105"/>
    </ligand>
</feature>
<feature type="binding site" evidence="5 9">
    <location>
        <position position="336"/>
    </location>
    <ligand>
        <name>substrate</name>
    </ligand>
</feature>
<feature type="binding site" evidence="5 10">
    <location>
        <position position="369"/>
    </location>
    <ligand>
        <name>Zn(2+)</name>
        <dbReference type="ChEBI" id="CHEBI:29105"/>
    </ligand>
</feature>
<sequence length="438" mass="46763">MKLIKQLNTLDPGFSDALDALLEIQSENHQNVYPIVREIVDDVRREGDAAVLALTIKLDRLAVTSAAELEVSRERMAAALGAIDAPVRAALEASIDRVRFYHEEQKRAGGGHQDWGYTDSQGNQLGQIVRAMARVGVYVPGGKAAYPSSVIMTVIPAKVAGVREVILVVPTPDGQVSELLLAAAFLCGVDRLFTVGGAQAIAALAYGTESIPKVDKIVGPGNIYVATAKELVFGDVGIDMIAGPSEVVIVADNGVDPEWLVMDMFAQAEHDELAQAVLISKDEALLQRVIELIEMRLPGMVREEIIRRSIGDRGALILAQDDDEIAAIVNKIAPEHLELALRDADEFLPRIQHAGAIFIGNHSAEVVGDYSAGPSHVLPTSGTARFASALGVYDFQVRSSVIRCSAAGAVSLSRDAAILAAEEGLEAHARSAEFRVRG</sequence>
<dbReference type="EC" id="1.1.1.23" evidence="5"/>
<dbReference type="GO" id="GO:0008270">
    <property type="term" value="F:zinc ion binding"/>
    <property type="evidence" value="ECO:0007669"/>
    <property type="project" value="UniProtKB-UniRule"/>
</dbReference>
<comment type="cofactor">
    <cofactor evidence="5 10">
        <name>Zn(2+)</name>
        <dbReference type="ChEBI" id="CHEBI:29105"/>
    </cofactor>
    <text evidence="5 10">Binds 1 zinc ion per subunit.</text>
</comment>
<evidence type="ECO:0000256" key="2">
    <source>
        <dbReference type="ARBA" id="ARBA00022723"/>
    </source>
</evidence>
<evidence type="ECO:0000313" key="12">
    <source>
        <dbReference type="EMBL" id="NQV64153.1"/>
    </source>
</evidence>
<accession>A0A973A7X6</accession>
<keyword evidence="5" id="KW-0028">Amino-acid biosynthesis</keyword>
<dbReference type="Gene3D" id="3.40.50.1980">
    <property type="entry name" value="Nitrogenase molybdenum iron protein domain"/>
    <property type="match status" value="2"/>
</dbReference>
<dbReference type="GO" id="GO:0004399">
    <property type="term" value="F:histidinol dehydrogenase activity"/>
    <property type="evidence" value="ECO:0007669"/>
    <property type="project" value="UniProtKB-UniRule"/>
</dbReference>
<dbReference type="Proteomes" id="UP000754644">
    <property type="component" value="Unassembled WGS sequence"/>
</dbReference>
<dbReference type="AlphaFoldDB" id="A0A973A7X6"/>
<keyword evidence="5" id="KW-0368">Histidine biosynthesis</keyword>
<dbReference type="InterPro" id="IPR022695">
    <property type="entry name" value="Histidinol_DH_monofunct"/>
</dbReference>
<gene>
    <name evidence="5 12" type="primary">hisD</name>
    <name evidence="12" type="ORF">HQ497_02205</name>
</gene>
<dbReference type="GO" id="GO:0051287">
    <property type="term" value="F:NAD binding"/>
    <property type="evidence" value="ECO:0007669"/>
    <property type="project" value="InterPro"/>
</dbReference>
<dbReference type="HAMAP" id="MF_01024">
    <property type="entry name" value="HisD"/>
    <property type="match status" value="1"/>
</dbReference>
<evidence type="ECO:0000256" key="5">
    <source>
        <dbReference type="HAMAP-Rule" id="MF_01024"/>
    </source>
</evidence>
<dbReference type="FunFam" id="3.40.50.1980:FF:000001">
    <property type="entry name" value="Histidinol dehydrogenase"/>
    <property type="match status" value="1"/>
</dbReference>
<feature type="binding site" evidence="5 9">
    <location>
        <position position="428"/>
    </location>
    <ligand>
        <name>substrate</name>
    </ligand>
</feature>
<proteinExistence type="inferred from homology"/>
<dbReference type="NCBIfam" id="TIGR00069">
    <property type="entry name" value="hisD"/>
    <property type="match status" value="1"/>
</dbReference>
<evidence type="ECO:0000256" key="10">
    <source>
        <dbReference type="PIRSR" id="PIRSR000099-4"/>
    </source>
</evidence>
<dbReference type="PANTHER" id="PTHR21256">
    <property type="entry name" value="HISTIDINOL DEHYDROGENASE HDH"/>
    <property type="match status" value="1"/>
</dbReference>
<evidence type="ECO:0000313" key="13">
    <source>
        <dbReference type="Proteomes" id="UP000754644"/>
    </source>
</evidence>
<dbReference type="SUPFAM" id="SSF53720">
    <property type="entry name" value="ALDH-like"/>
    <property type="match status" value="1"/>
</dbReference>
<organism evidence="12 13">
    <name type="scientific">SAR86 cluster bacterium</name>
    <dbReference type="NCBI Taxonomy" id="2030880"/>
    <lineage>
        <taxon>Bacteria</taxon>
        <taxon>Pseudomonadati</taxon>
        <taxon>Pseudomonadota</taxon>
        <taxon>Gammaproteobacteria</taxon>
        <taxon>SAR86 cluster</taxon>
    </lineage>
</organism>
<dbReference type="PANTHER" id="PTHR21256:SF2">
    <property type="entry name" value="HISTIDINE BIOSYNTHESIS TRIFUNCTIONAL PROTEIN"/>
    <property type="match status" value="1"/>
</dbReference>
<comment type="caution">
    <text evidence="12">The sequence shown here is derived from an EMBL/GenBank/DDBJ whole genome shotgun (WGS) entry which is preliminary data.</text>
</comment>
<comment type="pathway">
    <text evidence="5">Amino-acid biosynthesis; L-histidine biosynthesis; L-histidine from 5-phospho-alpha-D-ribose 1-diphosphate: step 9/9.</text>
</comment>
<comment type="function">
    <text evidence="5">Catalyzes the sequential NAD-dependent oxidations of L-histidinol to L-histidinaldehyde and then to L-histidine.</text>
</comment>
<evidence type="ECO:0000256" key="11">
    <source>
        <dbReference type="RuleBase" id="RU004175"/>
    </source>
</evidence>
<evidence type="ECO:0000256" key="1">
    <source>
        <dbReference type="ARBA" id="ARBA00010178"/>
    </source>
</evidence>
<dbReference type="Gene3D" id="1.20.5.1300">
    <property type="match status" value="1"/>
</dbReference>
<dbReference type="Pfam" id="PF00815">
    <property type="entry name" value="Histidinol_dh"/>
    <property type="match status" value="1"/>
</dbReference>
<evidence type="ECO:0000256" key="8">
    <source>
        <dbReference type="PIRSR" id="PIRSR000099-2"/>
    </source>
</evidence>
<feature type="active site" description="Proton acceptor" evidence="5 7">
    <location>
        <position position="335"/>
    </location>
</feature>
<evidence type="ECO:0000256" key="4">
    <source>
        <dbReference type="ARBA" id="ARBA00023002"/>
    </source>
</evidence>
<dbReference type="GO" id="GO:0005829">
    <property type="term" value="C:cytosol"/>
    <property type="evidence" value="ECO:0007669"/>
    <property type="project" value="TreeGrafter"/>
</dbReference>
<dbReference type="InterPro" id="IPR001692">
    <property type="entry name" value="Histidinol_DH_CS"/>
</dbReference>
<dbReference type="PIRSF" id="PIRSF000099">
    <property type="entry name" value="Histidinol_dh"/>
    <property type="match status" value="1"/>
</dbReference>
<evidence type="ECO:0000256" key="3">
    <source>
        <dbReference type="ARBA" id="ARBA00022833"/>
    </source>
</evidence>
<feature type="binding site" evidence="5 9">
    <location>
        <position position="267"/>
    </location>
    <ligand>
        <name>substrate</name>
    </ligand>
</feature>
<dbReference type="EMBL" id="JABMOJ010000075">
    <property type="protein sequence ID" value="NQV64153.1"/>
    <property type="molecule type" value="Genomic_DNA"/>
</dbReference>
<feature type="binding site" evidence="5 8">
    <location>
        <position position="138"/>
    </location>
    <ligand>
        <name>NAD(+)</name>
        <dbReference type="ChEBI" id="CHEBI:57540"/>
    </ligand>
</feature>
<feature type="binding site" evidence="5 9">
    <location>
        <position position="369"/>
    </location>
    <ligand>
        <name>substrate</name>
    </ligand>
</feature>
<reference evidence="12" key="1">
    <citation type="submission" date="2020-05" db="EMBL/GenBank/DDBJ databases">
        <title>Sulfur intermediates as new biogeochemical hubs in an aquatic model microbial ecosystem.</title>
        <authorList>
            <person name="Vigneron A."/>
        </authorList>
    </citation>
    <scope>NUCLEOTIDE SEQUENCE</scope>
    <source>
        <strain evidence="12">Bin.250</strain>
    </source>
</reference>
<keyword evidence="2 5" id="KW-0479">Metal-binding</keyword>
<feature type="binding site" evidence="5 10">
    <location>
        <position position="267"/>
    </location>
    <ligand>
        <name>Zn(2+)</name>
        <dbReference type="ChEBI" id="CHEBI:29105"/>
    </ligand>
</feature>
<dbReference type="PRINTS" id="PR00083">
    <property type="entry name" value="HOLDHDRGNASE"/>
</dbReference>
<comment type="similarity">
    <text evidence="1 5 6 11">Belongs to the histidinol dehydrogenase family.</text>
</comment>
<dbReference type="GO" id="GO:0000105">
    <property type="term" value="P:L-histidine biosynthetic process"/>
    <property type="evidence" value="ECO:0007669"/>
    <property type="project" value="UniProtKB-UniRule"/>
</dbReference>
<dbReference type="CDD" id="cd06572">
    <property type="entry name" value="Histidinol_dh"/>
    <property type="match status" value="1"/>
</dbReference>
<evidence type="ECO:0000256" key="7">
    <source>
        <dbReference type="PIRSR" id="PIRSR000099-1"/>
    </source>
</evidence>
<feature type="active site" description="Proton acceptor" evidence="5 7">
    <location>
        <position position="336"/>
    </location>
</feature>
<dbReference type="PROSITE" id="PS00611">
    <property type="entry name" value="HISOL_DEHYDROGENASE"/>
    <property type="match status" value="1"/>
</dbReference>
<feature type="binding site" evidence="5 8">
    <location>
        <position position="222"/>
    </location>
    <ligand>
        <name>NAD(+)</name>
        <dbReference type="ChEBI" id="CHEBI:57540"/>
    </ligand>
</feature>
<feature type="binding site" evidence="5 10">
    <location>
        <position position="270"/>
    </location>
    <ligand>
        <name>Zn(2+)</name>
        <dbReference type="ChEBI" id="CHEBI:29105"/>
    </ligand>
</feature>
<dbReference type="InterPro" id="IPR012131">
    <property type="entry name" value="Hstdl_DH"/>
</dbReference>
<dbReference type="FunFam" id="3.40.50.1980:FF:000026">
    <property type="entry name" value="Histidinol dehydrogenase"/>
    <property type="match status" value="1"/>
</dbReference>
<dbReference type="InterPro" id="IPR016161">
    <property type="entry name" value="Ald_DH/histidinol_DH"/>
</dbReference>
<feature type="binding site" evidence="5 9">
    <location>
        <position position="245"/>
    </location>
    <ligand>
        <name>substrate</name>
    </ligand>
</feature>
<keyword evidence="4 5" id="KW-0560">Oxidoreductase</keyword>
<evidence type="ECO:0000256" key="6">
    <source>
        <dbReference type="PIRNR" id="PIRNR000099"/>
    </source>
</evidence>
<keyword evidence="3 5" id="KW-0862">Zinc</keyword>